<dbReference type="EMBL" id="QFNN01000135">
    <property type="protein sequence ID" value="PZO87362.1"/>
    <property type="molecule type" value="Genomic_DNA"/>
</dbReference>
<dbReference type="SUPFAM" id="SSF51713">
    <property type="entry name" value="tRNA-guanine transglycosylase"/>
    <property type="match status" value="1"/>
</dbReference>
<name>A0A2W5A265_9SPHN</name>
<comment type="caution">
    <text evidence="1">The sequence shown here is derived from an EMBL/GenBank/DDBJ whole genome shotgun (WGS) entry which is preliminary data.</text>
</comment>
<dbReference type="InterPro" id="IPR036511">
    <property type="entry name" value="TGT-like_sf"/>
</dbReference>
<sequence length="223" mass="24164">MIAYASRTGTRRNLDALRTAGWRLMVSARGVLRTEGFRYALDNGAWTSFQRGEAFHEVAFERAVGQLGPGADWIVVPDIVMGGLASLKFSRLWLDRLRQRQCLADATFLIAVQNGMRPIDVSGLLGPRVGIFVGGDTRWKLATMAQWARLAHARGALCHVGRVNSARRIRLCAAAGVDSFDGSGVSRSAAALPPLDLARRQDDVEGWLSRGMPETAALSGAES</sequence>
<dbReference type="AlphaFoldDB" id="A0A2W5A265"/>
<dbReference type="GO" id="GO:0006400">
    <property type="term" value="P:tRNA modification"/>
    <property type="evidence" value="ECO:0007669"/>
    <property type="project" value="InterPro"/>
</dbReference>
<accession>A0A2W5A265</accession>
<protein>
    <submittedName>
        <fullName evidence="1">Uncharacterized protein</fullName>
    </submittedName>
</protein>
<gene>
    <name evidence="1" type="ORF">DI623_14895</name>
</gene>
<dbReference type="Proteomes" id="UP000249066">
    <property type="component" value="Unassembled WGS sequence"/>
</dbReference>
<organism evidence="1 2">
    <name type="scientific">Sphingomonas sanxanigenens</name>
    <dbReference type="NCBI Taxonomy" id="397260"/>
    <lineage>
        <taxon>Bacteria</taxon>
        <taxon>Pseudomonadati</taxon>
        <taxon>Pseudomonadota</taxon>
        <taxon>Alphaproteobacteria</taxon>
        <taxon>Sphingomonadales</taxon>
        <taxon>Sphingomonadaceae</taxon>
        <taxon>Sphingomonas</taxon>
    </lineage>
</organism>
<proteinExistence type="predicted"/>
<reference evidence="1 2" key="1">
    <citation type="submission" date="2017-08" db="EMBL/GenBank/DDBJ databases">
        <title>Infants hospitalized years apart are colonized by the same room-sourced microbial strains.</title>
        <authorList>
            <person name="Brooks B."/>
            <person name="Olm M.R."/>
            <person name="Firek B.A."/>
            <person name="Baker R."/>
            <person name="Thomas B.C."/>
            <person name="Morowitz M.J."/>
            <person name="Banfield J.F."/>
        </authorList>
    </citation>
    <scope>NUCLEOTIDE SEQUENCE [LARGE SCALE GENOMIC DNA]</scope>
    <source>
        <strain evidence="1">S2_018_000_R2_101</strain>
    </source>
</reference>
<evidence type="ECO:0000313" key="2">
    <source>
        <dbReference type="Proteomes" id="UP000249066"/>
    </source>
</evidence>
<evidence type="ECO:0000313" key="1">
    <source>
        <dbReference type="EMBL" id="PZO87362.1"/>
    </source>
</evidence>